<organism evidence="1 2">
    <name type="scientific">Setaria italica</name>
    <name type="common">Foxtail millet</name>
    <name type="synonym">Panicum italicum</name>
    <dbReference type="NCBI Taxonomy" id="4555"/>
    <lineage>
        <taxon>Eukaryota</taxon>
        <taxon>Viridiplantae</taxon>
        <taxon>Streptophyta</taxon>
        <taxon>Embryophyta</taxon>
        <taxon>Tracheophyta</taxon>
        <taxon>Spermatophyta</taxon>
        <taxon>Magnoliopsida</taxon>
        <taxon>Liliopsida</taxon>
        <taxon>Poales</taxon>
        <taxon>Poaceae</taxon>
        <taxon>PACMAD clade</taxon>
        <taxon>Panicoideae</taxon>
        <taxon>Panicodae</taxon>
        <taxon>Paniceae</taxon>
        <taxon>Cenchrinae</taxon>
        <taxon>Setaria</taxon>
    </lineage>
</organism>
<evidence type="ECO:0000313" key="2">
    <source>
        <dbReference type="Proteomes" id="UP000004995"/>
    </source>
</evidence>
<evidence type="ECO:0000313" key="1">
    <source>
        <dbReference type="EnsemblPlants" id="KQK91953"/>
    </source>
</evidence>
<reference evidence="2" key="1">
    <citation type="journal article" date="2012" name="Nat. Biotechnol.">
        <title>Reference genome sequence of the model plant Setaria.</title>
        <authorList>
            <person name="Bennetzen J.L."/>
            <person name="Schmutz J."/>
            <person name="Wang H."/>
            <person name="Percifield R."/>
            <person name="Hawkins J."/>
            <person name="Pontaroli A.C."/>
            <person name="Estep M."/>
            <person name="Feng L."/>
            <person name="Vaughn J.N."/>
            <person name="Grimwood J."/>
            <person name="Jenkins J."/>
            <person name="Barry K."/>
            <person name="Lindquist E."/>
            <person name="Hellsten U."/>
            <person name="Deshpande S."/>
            <person name="Wang X."/>
            <person name="Wu X."/>
            <person name="Mitros T."/>
            <person name="Triplett J."/>
            <person name="Yang X."/>
            <person name="Ye C.Y."/>
            <person name="Mauro-Herrera M."/>
            <person name="Wang L."/>
            <person name="Li P."/>
            <person name="Sharma M."/>
            <person name="Sharma R."/>
            <person name="Ronald P.C."/>
            <person name="Panaud O."/>
            <person name="Kellogg E.A."/>
            <person name="Brutnell T.P."/>
            <person name="Doust A.N."/>
            <person name="Tuskan G.A."/>
            <person name="Rokhsar D."/>
            <person name="Devos K.M."/>
        </authorList>
    </citation>
    <scope>NUCLEOTIDE SEQUENCE [LARGE SCALE GENOMIC DNA]</scope>
    <source>
        <strain evidence="2">cv. Yugu1</strain>
    </source>
</reference>
<dbReference type="InParanoid" id="K4ANA1"/>
<dbReference type="HOGENOM" id="CLU_2626676_0_0_1"/>
<dbReference type="Proteomes" id="UP000004995">
    <property type="component" value="Unassembled WGS sequence"/>
</dbReference>
<protein>
    <submittedName>
        <fullName evidence="1">Uncharacterized protein</fullName>
    </submittedName>
</protein>
<sequence length="78" mass="8756">MDTSPLYFSQPVARLANVYDISLLCTVTEVYINVRRNQLCADLNLSLPSACQPSTIASKTIYIAHVIFCSSTWYTILH</sequence>
<reference evidence="1" key="2">
    <citation type="submission" date="2018-08" db="UniProtKB">
        <authorList>
            <consortium name="EnsemblPlants"/>
        </authorList>
    </citation>
    <scope>IDENTIFICATION</scope>
    <source>
        <strain evidence="1">Yugu1</strain>
    </source>
</reference>
<accession>K4ANA1</accession>
<dbReference type="EMBL" id="AGNK02006085">
    <property type="status" value="NOT_ANNOTATED_CDS"/>
    <property type="molecule type" value="Genomic_DNA"/>
</dbReference>
<name>K4ANA1_SETIT</name>
<proteinExistence type="predicted"/>
<dbReference type="EnsemblPlants" id="KQK91953">
    <property type="protein sequence ID" value="KQK91953"/>
    <property type="gene ID" value="SETIT_040398mg"/>
</dbReference>
<keyword evidence="2" id="KW-1185">Reference proteome</keyword>
<dbReference type="Gramene" id="KQK91953">
    <property type="protein sequence ID" value="KQK91953"/>
    <property type="gene ID" value="SETIT_040398mg"/>
</dbReference>
<dbReference type="AlphaFoldDB" id="K4ANA1"/>